<dbReference type="GO" id="GO:0005615">
    <property type="term" value="C:extracellular space"/>
    <property type="evidence" value="ECO:0007669"/>
    <property type="project" value="UniProtKB-KW"/>
</dbReference>
<dbReference type="Proteomes" id="UP000515161">
    <property type="component" value="Unplaced"/>
</dbReference>
<comment type="subunit">
    <text evidence="1">Heterodimer with IL12B; disulfide-linked. The heterodimer is known as interleukin IL-12.</text>
</comment>
<keyword evidence="1" id="KW-0339">Growth factor</keyword>
<keyword evidence="1" id="KW-0964">Secreted</keyword>
<dbReference type="OrthoDB" id="9893660at2759"/>
<protein>
    <recommendedName>
        <fullName evidence="1">Interleukin-12 subunit alpha</fullName>
        <shortName evidence="1">IL-12A</shortName>
    </recommendedName>
</protein>
<dbReference type="KEGG" id="gacu:117554846"/>
<sequence>MAFGNFYSASCLILLLLLSLSWRTSTALPVRTGLSGEKCADCSLLFKKLLLNITGLLKDRELFHRIDTDAAVVISQAETVLACAPTLTQNSTCMMQRNSTFSESECLGNIMKDLAYYSAVIQSYTNSDLRLPETEVPLLNSTLEIIQSLRKSCSLMPNGENNILEDVGAPKWENSSYENRQQMFKMMKGFQVRIITINRALGYISSGDHRK</sequence>
<dbReference type="AlphaFoldDB" id="A0A6P8V661"/>
<dbReference type="InterPro" id="IPR009079">
    <property type="entry name" value="4_helix_cytokine-like_core"/>
</dbReference>
<evidence type="ECO:0000313" key="2">
    <source>
        <dbReference type="Proteomes" id="UP000515161"/>
    </source>
</evidence>
<accession>A0A6P8V661</accession>
<dbReference type="GO" id="GO:0005125">
    <property type="term" value="F:cytokine activity"/>
    <property type="evidence" value="ECO:0007669"/>
    <property type="project" value="UniProtKB-KW"/>
</dbReference>
<keyword evidence="1" id="KW-0732">Signal</keyword>
<dbReference type="GO" id="GO:0005143">
    <property type="term" value="F:interleukin-12 receptor binding"/>
    <property type="evidence" value="ECO:0007669"/>
    <property type="project" value="InterPro"/>
</dbReference>
<keyword evidence="2" id="KW-1185">Reference proteome</keyword>
<dbReference type="CTD" id="3592"/>
<dbReference type="GO" id="GO:0008083">
    <property type="term" value="F:growth factor activity"/>
    <property type="evidence" value="ECO:0007669"/>
    <property type="project" value="UniProtKB-KW"/>
</dbReference>
<name>A0A6P8V661_GYMAC</name>
<dbReference type="Pfam" id="PF03039">
    <property type="entry name" value="IL12"/>
    <property type="match status" value="1"/>
</dbReference>
<feature type="signal peptide" evidence="1">
    <location>
        <begin position="1"/>
        <end position="27"/>
    </location>
</feature>
<dbReference type="GeneID" id="117554846"/>
<evidence type="ECO:0000256" key="1">
    <source>
        <dbReference type="RuleBase" id="RU363133"/>
    </source>
</evidence>
<comment type="subcellular location">
    <subcellularLocation>
        <location evidence="1">Secreted</location>
    </subcellularLocation>
</comment>
<dbReference type="RefSeq" id="XP_034085286.1">
    <property type="nucleotide sequence ID" value="XM_034229395.1"/>
</dbReference>
<dbReference type="InParanoid" id="A0A6P8V661"/>
<keyword evidence="1" id="KW-1015">Disulfide bond</keyword>
<feature type="chain" id="PRO_5028506073" description="Interleukin-12 subunit alpha" evidence="1">
    <location>
        <begin position="28"/>
        <end position="211"/>
    </location>
</feature>
<dbReference type="SUPFAM" id="SSF47266">
    <property type="entry name" value="4-helical cytokines"/>
    <property type="match status" value="1"/>
</dbReference>
<gene>
    <name evidence="3" type="primary">il12a</name>
    <name evidence="1" type="synonym">IL12A</name>
</gene>
<evidence type="ECO:0000313" key="3">
    <source>
        <dbReference type="RefSeq" id="XP_034085286.1"/>
    </source>
</evidence>
<reference evidence="3" key="1">
    <citation type="submission" date="2025-08" db="UniProtKB">
        <authorList>
            <consortium name="RefSeq"/>
        </authorList>
    </citation>
    <scope>IDENTIFICATION</scope>
</reference>
<dbReference type="Gene3D" id="1.20.1250.10">
    <property type="match status" value="1"/>
</dbReference>
<organism evidence="2 3">
    <name type="scientific">Gymnodraco acuticeps</name>
    <name type="common">Antarctic dragonfish</name>
    <dbReference type="NCBI Taxonomy" id="8218"/>
    <lineage>
        <taxon>Eukaryota</taxon>
        <taxon>Metazoa</taxon>
        <taxon>Chordata</taxon>
        <taxon>Craniata</taxon>
        <taxon>Vertebrata</taxon>
        <taxon>Euteleostomi</taxon>
        <taxon>Actinopterygii</taxon>
        <taxon>Neopterygii</taxon>
        <taxon>Teleostei</taxon>
        <taxon>Neoteleostei</taxon>
        <taxon>Acanthomorphata</taxon>
        <taxon>Eupercaria</taxon>
        <taxon>Perciformes</taxon>
        <taxon>Notothenioidei</taxon>
        <taxon>Bathydraconidae</taxon>
        <taxon>Gymnodraco</taxon>
    </lineage>
</organism>
<keyword evidence="1" id="KW-0202">Cytokine</keyword>
<proteinExistence type="inferred from homology"/>
<dbReference type="InterPro" id="IPR004281">
    <property type="entry name" value="IL-12_alpha"/>
</dbReference>
<dbReference type="GO" id="GO:0006955">
    <property type="term" value="P:immune response"/>
    <property type="evidence" value="ECO:0007669"/>
    <property type="project" value="InterPro"/>
</dbReference>
<comment type="similarity">
    <text evidence="1">Belongs to the IL-6 superfamily.</text>
</comment>